<dbReference type="Proteomes" id="UP000236161">
    <property type="component" value="Unassembled WGS sequence"/>
</dbReference>
<feature type="domain" description="GUN4-like" evidence="2">
    <location>
        <begin position="66"/>
        <end position="208"/>
    </location>
</feature>
<name>A0A2I0AL30_9ASPA</name>
<dbReference type="Gene3D" id="1.25.40.620">
    <property type="match status" value="1"/>
</dbReference>
<dbReference type="GO" id="GO:0046906">
    <property type="term" value="F:tetrapyrrole binding"/>
    <property type="evidence" value="ECO:0007669"/>
    <property type="project" value="TreeGrafter"/>
</dbReference>
<dbReference type="STRING" id="1088818.A0A2I0AL30"/>
<accession>A0A2I0AL30</accession>
<dbReference type="InterPro" id="IPR008629">
    <property type="entry name" value="GUN4-like"/>
</dbReference>
<dbReference type="InterPro" id="IPR037215">
    <property type="entry name" value="GUN4-like_sf"/>
</dbReference>
<dbReference type="PANTHER" id="PTHR34800:SF1">
    <property type="entry name" value="TETRAPYRROLE-BINDING PROTEIN, CHLOROPLASTIC"/>
    <property type="match status" value="1"/>
</dbReference>
<gene>
    <name evidence="3" type="primary">GUN4</name>
    <name evidence="3" type="ORF">AXF42_Ash011198</name>
</gene>
<dbReference type="FunFam" id="1.10.10.1770:FF:000001">
    <property type="entry name" value="Tetrapyrrole-binding protein, chloroplastic"/>
    <property type="match status" value="1"/>
</dbReference>
<keyword evidence="4" id="KW-1185">Reference proteome</keyword>
<feature type="compositionally biased region" description="Acidic residues" evidence="1">
    <location>
        <begin position="214"/>
        <end position="223"/>
    </location>
</feature>
<sequence length="244" mass="27468">MATASLQSPHHPHLYHCRHRRHFPSTTTSSSSSSIFPTLSLSSSSSSTSTTATLAAILAPVTSSPTFDALAGLLAAKDFQQADEVTRRLLIALAGEAAEKRGYVYFSEVQFIAHADLQAIDTLWLRHSAGRFGYSVQRRIWKKARRDFTRFFIKVGWMRRLETEVEQYTYRSFPGEFIWELGDGTPEGHLPLTNALRGTQLLGSILTHLAFEVEEEEEEESAEKEEGEKDVSSSMRLFKPDYSF</sequence>
<evidence type="ECO:0000313" key="4">
    <source>
        <dbReference type="Proteomes" id="UP000236161"/>
    </source>
</evidence>
<reference evidence="3 4" key="1">
    <citation type="journal article" date="2017" name="Nature">
        <title>The Apostasia genome and the evolution of orchids.</title>
        <authorList>
            <person name="Zhang G.Q."/>
            <person name="Liu K.W."/>
            <person name="Li Z."/>
            <person name="Lohaus R."/>
            <person name="Hsiao Y.Y."/>
            <person name="Niu S.C."/>
            <person name="Wang J.Y."/>
            <person name="Lin Y.C."/>
            <person name="Xu Q."/>
            <person name="Chen L.J."/>
            <person name="Yoshida K."/>
            <person name="Fujiwara S."/>
            <person name="Wang Z.W."/>
            <person name="Zhang Y.Q."/>
            <person name="Mitsuda N."/>
            <person name="Wang M."/>
            <person name="Liu G.H."/>
            <person name="Pecoraro L."/>
            <person name="Huang H.X."/>
            <person name="Xiao X.J."/>
            <person name="Lin M."/>
            <person name="Wu X.Y."/>
            <person name="Wu W.L."/>
            <person name="Chen Y.Y."/>
            <person name="Chang S.B."/>
            <person name="Sakamoto S."/>
            <person name="Ohme-Takagi M."/>
            <person name="Yagi M."/>
            <person name="Zeng S.J."/>
            <person name="Shen C.Y."/>
            <person name="Yeh C.M."/>
            <person name="Luo Y.B."/>
            <person name="Tsai W.C."/>
            <person name="Van de Peer Y."/>
            <person name="Liu Z.J."/>
        </authorList>
    </citation>
    <scope>NUCLEOTIDE SEQUENCE [LARGE SCALE GENOMIC DNA]</scope>
    <source>
        <strain evidence="4">cv. Shenzhen</strain>
        <tissue evidence="3">Stem</tissue>
    </source>
</reference>
<evidence type="ECO:0000259" key="2">
    <source>
        <dbReference type="Pfam" id="PF05419"/>
    </source>
</evidence>
<feature type="region of interest" description="Disordered" evidence="1">
    <location>
        <begin position="214"/>
        <end position="244"/>
    </location>
</feature>
<dbReference type="AlphaFoldDB" id="A0A2I0AL30"/>
<dbReference type="Pfam" id="PF05419">
    <property type="entry name" value="GUN4"/>
    <property type="match status" value="1"/>
</dbReference>
<dbReference type="PANTHER" id="PTHR34800">
    <property type="entry name" value="TETRAPYRROLE-BINDING PROTEIN, CHLOROPLASTIC"/>
    <property type="match status" value="1"/>
</dbReference>
<dbReference type="Gene3D" id="1.10.10.1770">
    <property type="entry name" value="Gun4-like"/>
    <property type="match status" value="1"/>
</dbReference>
<dbReference type="CDD" id="cd16383">
    <property type="entry name" value="GUN4"/>
    <property type="match status" value="1"/>
</dbReference>
<proteinExistence type="predicted"/>
<dbReference type="GO" id="GO:0010019">
    <property type="term" value="P:chloroplast-nucleus signaling pathway"/>
    <property type="evidence" value="ECO:0007669"/>
    <property type="project" value="TreeGrafter"/>
</dbReference>
<evidence type="ECO:0000256" key="1">
    <source>
        <dbReference type="SAM" id="MobiDB-lite"/>
    </source>
</evidence>
<organism evidence="3 4">
    <name type="scientific">Apostasia shenzhenica</name>
    <dbReference type="NCBI Taxonomy" id="1088818"/>
    <lineage>
        <taxon>Eukaryota</taxon>
        <taxon>Viridiplantae</taxon>
        <taxon>Streptophyta</taxon>
        <taxon>Embryophyta</taxon>
        <taxon>Tracheophyta</taxon>
        <taxon>Spermatophyta</taxon>
        <taxon>Magnoliopsida</taxon>
        <taxon>Liliopsida</taxon>
        <taxon>Asparagales</taxon>
        <taxon>Orchidaceae</taxon>
        <taxon>Apostasioideae</taxon>
        <taxon>Apostasia</taxon>
    </lineage>
</organism>
<dbReference type="EMBL" id="KZ451974">
    <property type="protein sequence ID" value="PKA56268.1"/>
    <property type="molecule type" value="Genomic_DNA"/>
</dbReference>
<protein>
    <submittedName>
        <fullName evidence="3">Tetrapyrrole-binding protein, chloroplastic</fullName>
    </submittedName>
</protein>
<dbReference type="OrthoDB" id="4835at2759"/>
<evidence type="ECO:0000313" key="3">
    <source>
        <dbReference type="EMBL" id="PKA56268.1"/>
    </source>
</evidence>
<dbReference type="GO" id="GO:0009507">
    <property type="term" value="C:chloroplast"/>
    <property type="evidence" value="ECO:0007669"/>
    <property type="project" value="TreeGrafter"/>
</dbReference>
<dbReference type="SUPFAM" id="SSF140869">
    <property type="entry name" value="GUN4-like"/>
    <property type="match status" value="1"/>
</dbReference>